<reference evidence="8" key="1">
    <citation type="journal article" date="2014" name="Int. J. Syst. Evol. Microbiol.">
        <title>Complete genome of a new Firmicutes species belonging to the dominant human colonic microbiota ('Ruminococcus bicirculans') reveals two chromosomes and a selective capacity to utilize plant glucans.</title>
        <authorList>
            <consortium name="NISC Comparative Sequencing Program"/>
            <person name="Wegmann U."/>
            <person name="Louis P."/>
            <person name="Goesmann A."/>
            <person name="Henrissat B."/>
            <person name="Duncan S.H."/>
            <person name="Flint H.J."/>
        </authorList>
    </citation>
    <scope>NUCLEOTIDE SEQUENCE</scope>
    <source>
        <strain evidence="8">NBRC 110608</strain>
    </source>
</reference>
<dbReference type="SMART" id="SM00490">
    <property type="entry name" value="HELICc"/>
    <property type="match status" value="1"/>
</dbReference>
<reference evidence="8" key="2">
    <citation type="submission" date="2023-02" db="EMBL/GenBank/DDBJ databases">
        <authorList>
            <person name="Sun Q."/>
            <person name="Mori K."/>
        </authorList>
    </citation>
    <scope>NUCLEOTIDE SEQUENCE</scope>
    <source>
        <strain evidence="8">NBRC 110608</strain>
    </source>
</reference>
<keyword evidence="2" id="KW-0378">Hydrolase</keyword>
<protein>
    <recommendedName>
        <fullName evidence="7">Helicase C-terminal domain-containing protein</fullName>
    </recommendedName>
</protein>
<feature type="domain" description="Helicase C-terminal" evidence="7">
    <location>
        <begin position="78"/>
        <end position="169"/>
    </location>
</feature>
<dbReference type="InterPro" id="IPR054712">
    <property type="entry name" value="Cas3-like_dom"/>
</dbReference>
<evidence type="ECO:0000259" key="7">
    <source>
        <dbReference type="SMART" id="SM00490"/>
    </source>
</evidence>
<dbReference type="Gene3D" id="3.40.50.300">
    <property type="entry name" value="P-loop containing nucleotide triphosphate hydrolases"/>
    <property type="match status" value="1"/>
</dbReference>
<name>A0ABN6YRH7_9MICO</name>
<dbReference type="InterPro" id="IPR001650">
    <property type="entry name" value="Helicase_C-like"/>
</dbReference>
<dbReference type="SUPFAM" id="SSF52540">
    <property type="entry name" value="P-loop containing nucleoside triphosphate hydrolases"/>
    <property type="match status" value="1"/>
</dbReference>
<organism evidence="8">
    <name type="scientific">Barrientosiimonas endolithica</name>
    <dbReference type="NCBI Taxonomy" id="1535208"/>
    <lineage>
        <taxon>Bacteria</taxon>
        <taxon>Bacillati</taxon>
        <taxon>Actinomycetota</taxon>
        <taxon>Actinomycetes</taxon>
        <taxon>Micrococcales</taxon>
        <taxon>Dermacoccaceae</taxon>
        <taxon>Barrientosiimonas</taxon>
    </lineage>
</organism>
<gene>
    <name evidence="8" type="ORF">GCM10025872_35350</name>
</gene>
<proteinExistence type="predicted"/>
<sequence>MTATPSAGDGGLQFDREAEIRAQPEVGDRIRRRADMPVVVEHVEASTGDQGMAQAVSGLTVEPGESYLVFANTPQRAKVLASTLRARHRDAEVVLLVGGMPNTFQKHVLRRLASVRTGEPRRGPETKPLIVVATQTLEVGADLDFDHVLMPIASAAAIIQRLGRVNRVGVRSGGSVRIVVGEGKPEPVYGEAAADLGAALLASAPTTVAELVSILEGPEHAPAPVATAVLPRFVFDSYVSTGRSPYEAPVGRWLRSPDDPAAEVSVAFRRSVAISELWPGRDSVAASAAADNPLVAHLKRHPPHPDETWTVPIALARELCARNPFVLVDPATRMPQLSPPAASLRPGSVVVLPPQSDAFGIEGAGVDLVDGQPSVDDAAPGAAIGRFELAFEPDESRYEGEYEMVELVDEGATRPVGSRSRPLRPTPTRWCSRSRTAWTTTRWTSRRRSENGAPGSRCQRHSPQTWRSRHNVMTRASETKIYSMHCVTDGALTGTTSWNSRRRTSGSPRWLGATGDGCSGSPVCREDGATKPTPSSGSKRRGPLVR</sequence>
<keyword evidence="5" id="KW-0051">Antiviral defense</keyword>
<keyword evidence="4" id="KW-0067">ATP-binding</keyword>
<evidence type="ECO:0000256" key="4">
    <source>
        <dbReference type="ARBA" id="ARBA00022840"/>
    </source>
</evidence>
<evidence type="ECO:0000256" key="2">
    <source>
        <dbReference type="ARBA" id="ARBA00022801"/>
    </source>
</evidence>
<dbReference type="RefSeq" id="WP_289231729.1">
    <property type="nucleotide sequence ID" value="NZ_AP027735.1"/>
</dbReference>
<dbReference type="InterPro" id="IPR027417">
    <property type="entry name" value="P-loop_NTPase"/>
</dbReference>
<dbReference type="Pfam" id="PF22590">
    <property type="entry name" value="Cas3-like_C_2"/>
    <property type="match status" value="1"/>
</dbReference>
<keyword evidence="3" id="KW-0347">Helicase</keyword>
<evidence type="ECO:0000256" key="1">
    <source>
        <dbReference type="ARBA" id="ARBA00022741"/>
    </source>
</evidence>
<feature type="region of interest" description="Disordered" evidence="6">
    <location>
        <begin position="492"/>
        <end position="546"/>
    </location>
</feature>
<keyword evidence="1" id="KW-0547">Nucleotide-binding</keyword>
<dbReference type="EMBL" id="AP027735">
    <property type="protein sequence ID" value="BDZ59878.1"/>
    <property type="molecule type" value="Genomic_DNA"/>
</dbReference>
<evidence type="ECO:0000313" key="8">
    <source>
        <dbReference type="EMBL" id="BDZ59878.1"/>
    </source>
</evidence>
<feature type="region of interest" description="Disordered" evidence="6">
    <location>
        <begin position="441"/>
        <end position="468"/>
    </location>
</feature>
<accession>A0ABN6YRH7</accession>
<evidence type="ECO:0000256" key="6">
    <source>
        <dbReference type="SAM" id="MobiDB-lite"/>
    </source>
</evidence>
<evidence type="ECO:0000256" key="5">
    <source>
        <dbReference type="ARBA" id="ARBA00023118"/>
    </source>
</evidence>
<evidence type="ECO:0000256" key="3">
    <source>
        <dbReference type="ARBA" id="ARBA00022806"/>
    </source>
</evidence>